<dbReference type="AlphaFoldDB" id="A0A9W6XYB7"/>
<evidence type="ECO:0000313" key="2">
    <source>
        <dbReference type="Proteomes" id="UP001165121"/>
    </source>
</evidence>
<sequence length="224" mass="24869">MAEILLSSPPPARPFSQQQIAFFYFAPCLDDNGEATCYFKCKVCGTTHNQVESRGFTNLTQKIPTSKMRCLLLGQGRPSLYFRGSVAKRRTVSAGLNGLFPVICLSVSVSKRTLEVYRETLTGDMHKVTRAVEEKISTETPEAFGLIFDGWTHDSEHFIAVFACYEIDGMPYHPLIAMAPVLEPPDPDADDSVITHNAEAHRDAFVLILAVFGKSLDQILFFGQ</sequence>
<dbReference type="PANTHER" id="PTHR40866:SF1">
    <property type="entry name" value="BED-TYPE DOMAIN-CONTAINING PROTEIN"/>
    <property type="match status" value="1"/>
</dbReference>
<proteinExistence type="predicted"/>
<name>A0A9W6XYB7_9STRA</name>
<protein>
    <submittedName>
        <fullName evidence="1">Unnamed protein product</fullName>
    </submittedName>
</protein>
<dbReference type="EMBL" id="BSXT01002272">
    <property type="protein sequence ID" value="GMF48081.1"/>
    <property type="molecule type" value="Genomic_DNA"/>
</dbReference>
<gene>
    <name evidence="1" type="ORF">Pfra01_001841600</name>
</gene>
<organism evidence="1 2">
    <name type="scientific">Phytophthora fragariaefolia</name>
    <dbReference type="NCBI Taxonomy" id="1490495"/>
    <lineage>
        <taxon>Eukaryota</taxon>
        <taxon>Sar</taxon>
        <taxon>Stramenopiles</taxon>
        <taxon>Oomycota</taxon>
        <taxon>Peronosporomycetes</taxon>
        <taxon>Peronosporales</taxon>
        <taxon>Peronosporaceae</taxon>
        <taxon>Phytophthora</taxon>
    </lineage>
</organism>
<reference evidence="1" key="1">
    <citation type="submission" date="2023-04" db="EMBL/GenBank/DDBJ databases">
        <title>Phytophthora fragariaefolia NBRC 109709.</title>
        <authorList>
            <person name="Ichikawa N."/>
            <person name="Sato H."/>
            <person name="Tonouchi N."/>
        </authorList>
    </citation>
    <scope>NUCLEOTIDE SEQUENCE</scope>
    <source>
        <strain evidence="1">NBRC 109709</strain>
    </source>
</reference>
<accession>A0A9W6XYB7</accession>
<dbReference type="PANTHER" id="PTHR40866">
    <property type="entry name" value="BED-TYPE DOMAIN-CONTAINING PROTEIN"/>
    <property type="match status" value="1"/>
</dbReference>
<dbReference type="Proteomes" id="UP001165121">
    <property type="component" value="Unassembled WGS sequence"/>
</dbReference>
<comment type="caution">
    <text evidence="1">The sequence shown here is derived from an EMBL/GenBank/DDBJ whole genome shotgun (WGS) entry which is preliminary data.</text>
</comment>
<keyword evidence="2" id="KW-1185">Reference proteome</keyword>
<dbReference type="OrthoDB" id="10400720at2759"/>
<evidence type="ECO:0000313" key="1">
    <source>
        <dbReference type="EMBL" id="GMF48081.1"/>
    </source>
</evidence>